<protein>
    <submittedName>
        <fullName evidence="1">Uncharacterized protein</fullName>
    </submittedName>
</protein>
<keyword evidence="2" id="KW-1185">Reference proteome</keyword>
<sequence length="228" mass="25234">MSAPSANSQDAVGHKNTYVDKRANTFIIAAVVLFGLLAVLLVIVQVVFSKRDVKLVGLFDFCCPDEARFLLDDLNASVDPCFNLHDFVCMNRTHDAVSSRMSPGLRSLKIQWGLVEKLPDVANTSIGITLWHLGRSCSKQDWWPEQALPEFATAVLAAANLSRTEMPLQSLTSLVHFMALMEFRFNAPVALPLTDGNRGVASDVSELTVRWRGVPVKERMDACRICLD</sequence>
<name>A0ACB8CB82_DERSI</name>
<dbReference type="Proteomes" id="UP000821865">
    <property type="component" value="Chromosome 8"/>
</dbReference>
<dbReference type="EMBL" id="CM023477">
    <property type="protein sequence ID" value="KAH7938206.1"/>
    <property type="molecule type" value="Genomic_DNA"/>
</dbReference>
<proteinExistence type="predicted"/>
<accession>A0ACB8CB82</accession>
<reference evidence="1" key="1">
    <citation type="submission" date="2020-05" db="EMBL/GenBank/DDBJ databases">
        <title>Large-scale comparative analyses of tick genomes elucidate their genetic diversity and vector capacities.</title>
        <authorList>
            <person name="Jia N."/>
            <person name="Wang J."/>
            <person name="Shi W."/>
            <person name="Du L."/>
            <person name="Sun Y."/>
            <person name="Zhan W."/>
            <person name="Jiang J."/>
            <person name="Wang Q."/>
            <person name="Zhang B."/>
            <person name="Ji P."/>
            <person name="Sakyi L.B."/>
            <person name="Cui X."/>
            <person name="Yuan T."/>
            <person name="Jiang B."/>
            <person name="Yang W."/>
            <person name="Lam T.T.-Y."/>
            <person name="Chang Q."/>
            <person name="Ding S."/>
            <person name="Wang X."/>
            <person name="Zhu J."/>
            <person name="Ruan X."/>
            <person name="Zhao L."/>
            <person name="Wei J."/>
            <person name="Que T."/>
            <person name="Du C."/>
            <person name="Cheng J."/>
            <person name="Dai P."/>
            <person name="Han X."/>
            <person name="Huang E."/>
            <person name="Gao Y."/>
            <person name="Liu J."/>
            <person name="Shao H."/>
            <person name="Ye R."/>
            <person name="Li L."/>
            <person name="Wei W."/>
            <person name="Wang X."/>
            <person name="Wang C."/>
            <person name="Yang T."/>
            <person name="Huo Q."/>
            <person name="Li W."/>
            <person name="Guo W."/>
            <person name="Chen H."/>
            <person name="Zhou L."/>
            <person name="Ni X."/>
            <person name="Tian J."/>
            <person name="Zhou Y."/>
            <person name="Sheng Y."/>
            <person name="Liu T."/>
            <person name="Pan Y."/>
            <person name="Xia L."/>
            <person name="Li J."/>
            <person name="Zhao F."/>
            <person name="Cao W."/>
        </authorList>
    </citation>
    <scope>NUCLEOTIDE SEQUENCE</scope>
    <source>
        <strain evidence="1">Dsil-2018</strain>
    </source>
</reference>
<evidence type="ECO:0000313" key="1">
    <source>
        <dbReference type="EMBL" id="KAH7938206.1"/>
    </source>
</evidence>
<comment type="caution">
    <text evidence="1">The sequence shown here is derived from an EMBL/GenBank/DDBJ whole genome shotgun (WGS) entry which is preliminary data.</text>
</comment>
<organism evidence="1 2">
    <name type="scientific">Dermacentor silvarum</name>
    <name type="common">Tick</name>
    <dbReference type="NCBI Taxonomy" id="543639"/>
    <lineage>
        <taxon>Eukaryota</taxon>
        <taxon>Metazoa</taxon>
        <taxon>Ecdysozoa</taxon>
        <taxon>Arthropoda</taxon>
        <taxon>Chelicerata</taxon>
        <taxon>Arachnida</taxon>
        <taxon>Acari</taxon>
        <taxon>Parasitiformes</taxon>
        <taxon>Ixodida</taxon>
        <taxon>Ixodoidea</taxon>
        <taxon>Ixodidae</taxon>
        <taxon>Rhipicephalinae</taxon>
        <taxon>Dermacentor</taxon>
    </lineage>
</organism>
<gene>
    <name evidence="1" type="ORF">HPB49_021609</name>
</gene>
<evidence type="ECO:0000313" key="2">
    <source>
        <dbReference type="Proteomes" id="UP000821865"/>
    </source>
</evidence>